<dbReference type="EMBL" id="CAAALY010281434">
    <property type="protein sequence ID" value="VEL43443.1"/>
    <property type="molecule type" value="Genomic_DNA"/>
</dbReference>
<dbReference type="AlphaFoldDB" id="A0A3S5B8X1"/>
<evidence type="ECO:0000256" key="2">
    <source>
        <dbReference type="PROSITE-ProRule" id="PRU00192"/>
    </source>
</evidence>
<protein>
    <recommendedName>
        <fullName evidence="4">SH3 domain-containing protein</fullName>
    </recommendedName>
</protein>
<gene>
    <name evidence="5" type="ORF">PXEA_LOCUS36883</name>
</gene>
<comment type="caution">
    <text evidence="5">The sequence shown here is derived from an EMBL/GenBank/DDBJ whole genome shotgun (WGS) entry which is preliminary data.</text>
</comment>
<feature type="domain" description="SH3" evidence="4">
    <location>
        <begin position="1"/>
        <end position="37"/>
    </location>
</feature>
<dbReference type="Proteomes" id="UP000784294">
    <property type="component" value="Unassembled WGS sequence"/>
</dbReference>
<name>A0A3S5B8X1_9PLAT</name>
<dbReference type="InterPro" id="IPR001452">
    <property type="entry name" value="SH3_domain"/>
</dbReference>
<reference evidence="5" key="1">
    <citation type="submission" date="2018-11" db="EMBL/GenBank/DDBJ databases">
        <authorList>
            <consortium name="Pathogen Informatics"/>
        </authorList>
    </citation>
    <scope>NUCLEOTIDE SEQUENCE</scope>
</reference>
<organism evidence="5 6">
    <name type="scientific">Protopolystoma xenopodis</name>
    <dbReference type="NCBI Taxonomy" id="117903"/>
    <lineage>
        <taxon>Eukaryota</taxon>
        <taxon>Metazoa</taxon>
        <taxon>Spiralia</taxon>
        <taxon>Lophotrochozoa</taxon>
        <taxon>Platyhelminthes</taxon>
        <taxon>Monogenea</taxon>
        <taxon>Polyopisthocotylea</taxon>
        <taxon>Polystomatidea</taxon>
        <taxon>Polystomatidae</taxon>
        <taxon>Protopolystoma</taxon>
    </lineage>
</organism>
<dbReference type="SUPFAM" id="SSF50044">
    <property type="entry name" value="SH3-domain"/>
    <property type="match status" value="1"/>
</dbReference>
<evidence type="ECO:0000259" key="4">
    <source>
        <dbReference type="PROSITE" id="PS50002"/>
    </source>
</evidence>
<feature type="compositionally biased region" description="Polar residues" evidence="3">
    <location>
        <begin position="135"/>
        <end position="160"/>
    </location>
</feature>
<accession>A0A3S5B8X1</accession>
<dbReference type="PROSITE" id="PS50002">
    <property type="entry name" value="SH3"/>
    <property type="match status" value="1"/>
</dbReference>
<proteinExistence type="predicted"/>
<evidence type="ECO:0000313" key="6">
    <source>
        <dbReference type="Proteomes" id="UP000784294"/>
    </source>
</evidence>
<evidence type="ECO:0000256" key="3">
    <source>
        <dbReference type="SAM" id="MobiDB-lite"/>
    </source>
</evidence>
<dbReference type="Gene3D" id="2.30.30.40">
    <property type="entry name" value="SH3 Domains"/>
    <property type="match status" value="1"/>
</dbReference>
<keyword evidence="6" id="KW-1185">Reference proteome</keyword>
<feature type="region of interest" description="Disordered" evidence="3">
    <location>
        <begin position="133"/>
        <end position="185"/>
    </location>
</feature>
<keyword evidence="1 2" id="KW-0728">SH3 domain</keyword>
<sequence>MLSRDHRDSGSEGWWVGQTSDQQIGVFPASYVHLPEDPDLASASDHRKSGFVCHPTSALTAVCMATTTTASVDTTVDLQCSMLHSDEAPPPRALQPPQRSLLTSLQRAVHLDLSSMPAALWRNQERRRQRRLCQPSFSTQNGRSSSSPRLLSQDITTTPCSRPLEKPDRAVPTIESDLTPSQVSCLPPHRVKQQQHNGPLFTDSSAASITKDHLQPLFFAQELDIPFEQVRL</sequence>
<evidence type="ECO:0000313" key="5">
    <source>
        <dbReference type="EMBL" id="VEL43443.1"/>
    </source>
</evidence>
<evidence type="ECO:0000256" key="1">
    <source>
        <dbReference type="ARBA" id="ARBA00022443"/>
    </source>
</evidence>
<dbReference type="InterPro" id="IPR036028">
    <property type="entry name" value="SH3-like_dom_sf"/>
</dbReference>